<organism evidence="9 10">
    <name type="scientific">Phyllostomus discolor</name>
    <name type="common">pale spear-nosed bat</name>
    <dbReference type="NCBI Taxonomy" id="89673"/>
    <lineage>
        <taxon>Eukaryota</taxon>
        <taxon>Metazoa</taxon>
        <taxon>Chordata</taxon>
        <taxon>Craniata</taxon>
        <taxon>Vertebrata</taxon>
        <taxon>Euteleostomi</taxon>
        <taxon>Mammalia</taxon>
        <taxon>Eutheria</taxon>
        <taxon>Laurasiatheria</taxon>
        <taxon>Chiroptera</taxon>
        <taxon>Yangochiroptera</taxon>
        <taxon>Phyllostomidae</taxon>
        <taxon>Phyllostominae</taxon>
        <taxon>Phyllostomus</taxon>
    </lineage>
</organism>
<dbReference type="InterPro" id="IPR001152">
    <property type="entry name" value="Beta-thymosin"/>
</dbReference>
<evidence type="ECO:0000256" key="4">
    <source>
        <dbReference type="ARBA" id="ARBA00023203"/>
    </source>
</evidence>
<dbReference type="Pfam" id="PF01290">
    <property type="entry name" value="Thymosin"/>
    <property type="match status" value="1"/>
</dbReference>
<dbReference type="GO" id="GO:0005856">
    <property type="term" value="C:cytoskeleton"/>
    <property type="evidence" value="ECO:0007669"/>
    <property type="project" value="UniProtKB-SubCell"/>
</dbReference>
<dbReference type="AlphaFoldDB" id="A0A7E6CQ93"/>
<evidence type="ECO:0000313" key="10">
    <source>
        <dbReference type="RefSeq" id="XP_035869160.1"/>
    </source>
</evidence>
<dbReference type="FunFam" id="1.20.5.520:FF:000001">
    <property type="entry name" value="Thymosin beta"/>
    <property type="match status" value="1"/>
</dbReference>
<keyword evidence="3" id="KW-0963">Cytoplasm</keyword>
<evidence type="ECO:0000256" key="7">
    <source>
        <dbReference type="ARBA" id="ARBA00040579"/>
    </source>
</evidence>
<sequence>MADKLDMGKIASFDKAELKKTEMKKNTLPTKETIEQENQGEISQDPGRFPTPTVIFGTPVVEKKLPAKWT</sequence>
<evidence type="ECO:0000313" key="9">
    <source>
        <dbReference type="Proteomes" id="UP000504628"/>
    </source>
</evidence>
<comment type="subcellular location">
    <subcellularLocation>
        <location evidence="1">Cytoplasm</location>
        <location evidence="1">Cytoskeleton</location>
    </subcellularLocation>
</comment>
<keyword evidence="4" id="KW-0009">Actin-binding</keyword>
<dbReference type="Gene3D" id="1.20.5.520">
    <property type="entry name" value="Single helix bin"/>
    <property type="match status" value="1"/>
</dbReference>
<dbReference type="GO" id="GO:0030334">
    <property type="term" value="P:regulation of cell migration"/>
    <property type="evidence" value="ECO:0007669"/>
    <property type="project" value="TreeGrafter"/>
</dbReference>
<evidence type="ECO:0000256" key="1">
    <source>
        <dbReference type="ARBA" id="ARBA00004245"/>
    </source>
</evidence>
<dbReference type="KEGG" id="pdic:114510650"/>
<dbReference type="GO" id="GO:0003785">
    <property type="term" value="F:actin monomer binding"/>
    <property type="evidence" value="ECO:0007669"/>
    <property type="project" value="InterPro"/>
</dbReference>
<feature type="region of interest" description="Disordered" evidence="8">
    <location>
        <begin position="22"/>
        <end position="53"/>
    </location>
</feature>
<gene>
    <name evidence="10" type="primary">LOC114510650</name>
</gene>
<dbReference type="Proteomes" id="UP000504628">
    <property type="component" value="Chromosome 12"/>
</dbReference>
<comment type="function">
    <text evidence="6">Plays an important role in the organization of the cytoskeleton. Binds to and sequesters actin monomers (G actin) and therefore inhibits actin polymerization.</text>
</comment>
<dbReference type="GO" id="GO:0007015">
    <property type="term" value="P:actin filament organization"/>
    <property type="evidence" value="ECO:0007669"/>
    <property type="project" value="InterPro"/>
</dbReference>
<keyword evidence="5" id="KW-0206">Cytoskeleton</keyword>
<proteinExistence type="inferred from homology"/>
<dbReference type="PANTHER" id="PTHR12021:SF10">
    <property type="entry name" value="THYMOSIN BETA-10"/>
    <property type="match status" value="1"/>
</dbReference>
<dbReference type="SMART" id="SM00152">
    <property type="entry name" value="THY"/>
    <property type="match status" value="1"/>
</dbReference>
<dbReference type="GO" id="GO:0005737">
    <property type="term" value="C:cytoplasm"/>
    <property type="evidence" value="ECO:0007669"/>
    <property type="project" value="TreeGrafter"/>
</dbReference>
<dbReference type="OrthoDB" id="2151618at2759"/>
<protein>
    <recommendedName>
        <fullName evidence="7">Thymosin beta-10</fullName>
    </recommendedName>
</protein>
<name>A0A7E6CQ93_9CHIR</name>
<evidence type="ECO:0000256" key="5">
    <source>
        <dbReference type="ARBA" id="ARBA00023212"/>
    </source>
</evidence>
<comment type="similarity">
    <text evidence="2">Belongs to the thymosin beta family.</text>
</comment>
<evidence type="ECO:0000256" key="8">
    <source>
        <dbReference type="SAM" id="MobiDB-lite"/>
    </source>
</evidence>
<reference evidence="10" key="1">
    <citation type="submission" date="2025-08" db="UniProtKB">
        <authorList>
            <consortium name="RefSeq"/>
        </authorList>
    </citation>
    <scope>IDENTIFICATION</scope>
    <source>
        <tissue evidence="10">Muscle</tissue>
    </source>
</reference>
<dbReference type="GeneID" id="114510650"/>
<dbReference type="RefSeq" id="XP_035869160.1">
    <property type="nucleotide sequence ID" value="XM_036013267.1"/>
</dbReference>
<dbReference type="InParanoid" id="A0A7E6CQ93"/>
<evidence type="ECO:0000256" key="3">
    <source>
        <dbReference type="ARBA" id="ARBA00022490"/>
    </source>
</evidence>
<dbReference type="InterPro" id="IPR038386">
    <property type="entry name" value="Beta-thymosin_sf"/>
</dbReference>
<accession>A0A7E6CQ93</accession>
<evidence type="ECO:0000256" key="6">
    <source>
        <dbReference type="ARBA" id="ARBA00025497"/>
    </source>
</evidence>
<evidence type="ECO:0000256" key="2">
    <source>
        <dbReference type="ARBA" id="ARBA00009511"/>
    </source>
</evidence>
<dbReference type="PANTHER" id="PTHR12021">
    <property type="entry name" value="THYMOSIN BETA"/>
    <property type="match status" value="1"/>
</dbReference>
<keyword evidence="9" id="KW-1185">Reference proteome</keyword>